<dbReference type="EMBL" id="CU633901">
    <property type="protein sequence ID" value="CAP69409.1"/>
    <property type="molecule type" value="Genomic_DNA"/>
</dbReference>
<feature type="compositionally biased region" description="Polar residues" evidence="1">
    <location>
        <begin position="50"/>
        <end position="85"/>
    </location>
</feature>
<feature type="region of interest" description="Disordered" evidence="1">
    <location>
        <begin position="232"/>
        <end position="277"/>
    </location>
</feature>
<feature type="region of interest" description="Disordered" evidence="1">
    <location>
        <begin position="297"/>
        <end position="338"/>
    </location>
</feature>
<feature type="region of interest" description="Disordered" evidence="1">
    <location>
        <begin position="16"/>
        <end position="138"/>
    </location>
</feature>
<dbReference type="GeneID" id="6193299"/>
<evidence type="ECO:0000313" key="3">
    <source>
        <dbReference type="EMBL" id="CDP23432.1"/>
    </source>
</evidence>
<reference evidence="2 4" key="1">
    <citation type="journal article" date="2008" name="Genome Biol.">
        <title>The genome sequence of the model ascomycete fungus Podospora anserina.</title>
        <authorList>
            <person name="Espagne E."/>
            <person name="Lespinet O."/>
            <person name="Malagnac F."/>
            <person name="Da Silva C."/>
            <person name="Jaillon O."/>
            <person name="Porcel B.M."/>
            <person name="Couloux A."/>
            <person name="Aury J.-M."/>
            <person name="Segurens B."/>
            <person name="Poulain J."/>
            <person name="Anthouard V."/>
            <person name="Grossetete S."/>
            <person name="Khalili H."/>
            <person name="Coppin E."/>
            <person name="Dequard-Chablat M."/>
            <person name="Picard M."/>
            <person name="Contamine V."/>
            <person name="Arnaise S."/>
            <person name="Bourdais A."/>
            <person name="Berteaux-Lecellier V."/>
            <person name="Gautheret D."/>
            <person name="de Vries R.P."/>
            <person name="Battaglia E."/>
            <person name="Coutinho P.M."/>
            <person name="Danchin E.G.J."/>
            <person name="Henrissat B."/>
            <person name="El Khoury R."/>
            <person name="Sainsard-Chanet A."/>
            <person name="Boivin A."/>
            <person name="Pinan-Lucarre B."/>
            <person name="Sellem C.H."/>
            <person name="Debuchy R."/>
            <person name="Wincker P."/>
            <person name="Weissenbach J."/>
            <person name="Silar P."/>
        </authorList>
    </citation>
    <scope>NUCLEOTIDE SEQUENCE [LARGE SCALE GENOMIC DNA]</scope>
    <source>
        <strain evidence="4">S / ATCC MYA-4624 / DSM 980 / FGSC 10383</strain>
        <strain evidence="2">S mat+</strain>
    </source>
</reference>
<reference evidence="3" key="4">
    <citation type="submission" date="2015-04" db="EMBL/GenBank/DDBJ databases">
        <title>Maintaining two mating types: Structure of the mating type locus and its role in heterokaryosis in Podospora anserina.</title>
        <authorList>
            <person name="Grognet P."/>
            <person name="Bidard F."/>
            <person name="Kuchly C."/>
            <person name="Chan Ho Tong L."/>
            <person name="Coppin E."/>
            <person name="Ait Benkhali J."/>
            <person name="Couloux A."/>
            <person name="Wincker P."/>
            <person name="Debuchy R."/>
            <person name="Silar P."/>
        </authorList>
    </citation>
    <scope>NUCLEOTIDE SEQUENCE</scope>
</reference>
<evidence type="ECO:0000313" key="4">
    <source>
        <dbReference type="Proteomes" id="UP000001197"/>
    </source>
</evidence>
<dbReference type="eggNOG" id="ENOG502QWQI">
    <property type="taxonomic scope" value="Eukaryota"/>
</dbReference>
<dbReference type="OrthoDB" id="2534759at2759"/>
<sequence length="662" mass="73426">MAFYLSSSLDIKMAAASGEPASGRCASPPLDKAPGPALGPRSDPTRCLSVGSTVSHGSATTEASNVRESLGSDSSAFSRQSSESYRPSRVSDIYTGNLPLNNRDSMNGMDMPYTPVTPSGSRSSSRRRGYMRPQGTDFAASARARESVLSLGSIAHLQYYFARTGLLDGKGGRLARKRDSKAQTLDLSSLDSVSFSSLKAPVSDHDSSYASMGSSPDLGAHSSFVSLAGGSLVESPTDEQHPEEFYSEDEYDEEDLNMPPPTTSTYIHREKAVPKPPTVAELRTELTNALDTAKRSLKEAKDAKAPPDDSPKISIHLTDDTGADSRARSGSTRSTRSNRSNIGWFEIQGMHILDVMTLAIRAAKIYYTSHDRPDRLDAIKSEKEIRSALLSVMEVLKRMATRGFSGGMREDEFHTMNEWISGLHSMLAAEAEIEAAEAAEREGWTWLRDEGWEGREIQREEAFIQSMLHGIKDPIENMPTIPTWVPIDRTKPLGEQTLPTPFLASLSNGQRLVHLHNCAVRKSRRRRPSYDGRCCSRPMLLASSTTQARNSGLTLRMPFSNGAEQYAARLPPSWRARCHRKKKKHQQTLLPAQRETWSAIKARWVRHCRCLWRTYTPSYHKSSWGEGEKIGTDRRGTGWQDMTTERCYDLIDGLAPRPPFFL</sequence>
<organism evidence="2">
    <name type="scientific">Podospora anserina (strain S / ATCC MYA-4624 / DSM 980 / FGSC 10383)</name>
    <name type="common">Pleurage anserina</name>
    <dbReference type="NCBI Taxonomy" id="515849"/>
    <lineage>
        <taxon>Eukaryota</taxon>
        <taxon>Fungi</taxon>
        <taxon>Dikarya</taxon>
        <taxon>Ascomycota</taxon>
        <taxon>Pezizomycotina</taxon>
        <taxon>Sordariomycetes</taxon>
        <taxon>Sordariomycetidae</taxon>
        <taxon>Sordariales</taxon>
        <taxon>Podosporaceae</taxon>
        <taxon>Podospora</taxon>
        <taxon>Podospora anserina</taxon>
    </lineage>
</organism>
<protein>
    <submittedName>
        <fullName evidence="2">Podospora anserina S mat+ genomic DNA chromosome 1, supercontig 2</fullName>
    </submittedName>
</protein>
<dbReference type="EMBL" id="FO904936">
    <property type="protein sequence ID" value="CDP23432.1"/>
    <property type="molecule type" value="Genomic_DNA"/>
</dbReference>
<proteinExistence type="predicted"/>
<feature type="compositionally biased region" description="Acidic residues" evidence="1">
    <location>
        <begin position="245"/>
        <end position="256"/>
    </location>
</feature>
<dbReference type="PANTHER" id="PTHR38702">
    <property type="entry name" value="CALPONIN-HOMOLOGY (CH) DOMAIN-CONTAINING PROTEIN"/>
    <property type="match status" value="1"/>
</dbReference>
<dbReference type="HOGENOM" id="CLU_023476_1_0_1"/>
<dbReference type="VEuPathDB" id="FungiDB:PODANS_1_10740"/>
<evidence type="ECO:0000256" key="1">
    <source>
        <dbReference type="SAM" id="MobiDB-lite"/>
    </source>
</evidence>
<feature type="compositionally biased region" description="Basic and acidic residues" evidence="1">
    <location>
        <begin position="297"/>
        <end position="327"/>
    </location>
</feature>
<feature type="compositionally biased region" description="Low complexity" evidence="1">
    <location>
        <begin position="328"/>
        <end position="338"/>
    </location>
</feature>
<dbReference type="Proteomes" id="UP000001197">
    <property type="component" value="Chromosome 1"/>
</dbReference>
<evidence type="ECO:0000313" key="2">
    <source>
        <dbReference type="EMBL" id="CAP69409.1"/>
    </source>
</evidence>
<name>B2AYD5_PODAN</name>
<dbReference type="RefSeq" id="XP_001908736.1">
    <property type="nucleotide sequence ID" value="XM_001908701.1"/>
</dbReference>
<reference evidence="2" key="2">
    <citation type="submission" date="2008-07" db="EMBL/GenBank/DDBJ databases">
        <authorList>
            <person name="Genoscope - CEA"/>
        </authorList>
    </citation>
    <scope>NUCLEOTIDE SEQUENCE</scope>
    <source>
        <strain evidence="2">S mat+</strain>
    </source>
</reference>
<gene>
    <name evidence="2" type="ORF">PODANS_1_10740</name>
</gene>
<keyword evidence="4" id="KW-1185">Reference proteome</keyword>
<dbReference type="KEGG" id="pan:PODANSg5771"/>
<dbReference type="AlphaFoldDB" id="B2AYD5"/>
<dbReference type="PANTHER" id="PTHR38702:SF1">
    <property type="entry name" value="CALPONIN-HOMOLOGY (CH) DOMAIN-CONTAINING PROTEIN"/>
    <property type="match status" value="1"/>
</dbReference>
<dbReference type="STRING" id="515849.B2AYD5"/>
<reference evidence="4" key="3">
    <citation type="journal article" date="2014" name="Genetics">
        <title>Maintaining two mating types: Structure of the mating type locus and its role in heterokaryosis in Podospora anserina.</title>
        <authorList>
            <person name="Grognet P."/>
            <person name="Bidard F."/>
            <person name="Kuchly C."/>
            <person name="Tong L.C.H."/>
            <person name="Coppin E."/>
            <person name="Benkhali J.A."/>
            <person name="Couloux A."/>
            <person name="Wincker P."/>
            <person name="Debuchy R."/>
            <person name="Silar P."/>
        </authorList>
    </citation>
    <scope>GENOME REANNOTATION</scope>
    <source>
        <strain evidence="4">S / ATCC MYA-4624 / DSM 980 / FGSC 10383</strain>
    </source>
</reference>
<accession>B2AYD5</accession>